<dbReference type="Pfam" id="PF01192">
    <property type="entry name" value="RNA_pol_Rpb6"/>
    <property type="match status" value="1"/>
</dbReference>
<evidence type="ECO:0000256" key="2">
    <source>
        <dbReference type="ARBA" id="ARBA00012418"/>
    </source>
</evidence>
<dbReference type="GO" id="GO:0000428">
    <property type="term" value="C:DNA-directed RNA polymerase complex"/>
    <property type="evidence" value="ECO:0007669"/>
    <property type="project" value="UniProtKB-KW"/>
</dbReference>
<evidence type="ECO:0000256" key="4">
    <source>
        <dbReference type="ARBA" id="ARBA00022478"/>
    </source>
</evidence>
<protein>
    <recommendedName>
        <fullName evidence="3 11">DNA-directed RNA polymerase subunit omega</fullName>
        <shortName evidence="11">RNAP omega subunit</shortName>
        <ecNumber evidence="2 11">2.7.7.6</ecNumber>
    </recommendedName>
    <alternativeName>
        <fullName evidence="9 11">RNA polymerase omega subunit</fullName>
    </alternativeName>
    <alternativeName>
        <fullName evidence="8 11">Transcriptase subunit omega</fullName>
    </alternativeName>
</protein>
<sequence>MEKKEQNQDIISLPIELDKTKIDSRYRLVLIAAQRAAELSLGSPKKLEKKAKKVTTTALLEILSDKIPYITGEEALKAKEKIDRIDVKKLLEEKRKAIPDLSELEKDLKVYLHGKESAEKMLEELFTESTEQPSEEEKSE</sequence>
<comment type="similarity">
    <text evidence="1 11">Belongs to the RNA polymerase subunit omega family.</text>
</comment>
<keyword evidence="4 11" id="KW-0240">DNA-directed RNA polymerase</keyword>
<dbReference type="InterPro" id="IPR003716">
    <property type="entry name" value="DNA-dir_RNA_pol_omega"/>
</dbReference>
<dbReference type="EMBL" id="DTHO01000068">
    <property type="protein sequence ID" value="HGH00051.1"/>
    <property type="molecule type" value="Genomic_DNA"/>
</dbReference>
<dbReference type="InterPro" id="IPR006110">
    <property type="entry name" value="Pol_omega/Rpo6/RPB6"/>
</dbReference>
<evidence type="ECO:0000313" key="12">
    <source>
        <dbReference type="EMBL" id="HGH00051.1"/>
    </source>
</evidence>
<dbReference type="InterPro" id="IPR036161">
    <property type="entry name" value="RPB6/omega-like_sf"/>
</dbReference>
<evidence type="ECO:0000256" key="9">
    <source>
        <dbReference type="ARBA" id="ARBA00030998"/>
    </source>
</evidence>
<comment type="caution">
    <text evidence="12">The sequence shown here is derived from an EMBL/GenBank/DDBJ whole genome shotgun (WGS) entry which is preliminary data.</text>
</comment>
<proteinExistence type="inferred from homology"/>
<evidence type="ECO:0000256" key="10">
    <source>
        <dbReference type="ARBA" id="ARBA00048552"/>
    </source>
</evidence>
<dbReference type="NCBIfam" id="TIGR00690">
    <property type="entry name" value="rpoZ"/>
    <property type="match status" value="1"/>
</dbReference>
<gene>
    <name evidence="11 12" type="primary">rpoZ</name>
    <name evidence="12" type="ORF">ENV75_06365</name>
</gene>
<dbReference type="EC" id="2.7.7.6" evidence="2 11"/>
<dbReference type="AlphaFoldDB" id="A0A7C4EPM4"/>
<evidence type="ECO:0000256" key="8">
    <source>
        <dbReference type="ARBA" id="ARBA00029924"/>
    </source>
</evidence>
<accession>A0A7C4EPM4</accession>
<keyword evidence="6 11" id="KW-0548">Nucleotidyltransferase</keyword>
<dbReference type="HAMAP" id="MF_00366">
    <property type="entry name" value="RNApol_bact_RpoZ"/>
    <property type="match status" value="1"/>
</dbReference>
<comment type="catalytic activity">
    <reaction evidence="10 11">
        <text>RNA(n) + a ribonucleoside 5'-triphosphate = RNA(n+1) + diphosphate</text>
        <dbReference type="Rhea" id="RHEA:21248"/>
        <dbReference type="Rhea" id="RHEA-COMP:14527"/>
        <dbReference type="Rhea" id="RHEA-COMP:17342"/>
        <dbReference type="ChEBI" id="CHEBI:33019"/>
        <dbReference type="ChEBI" id="CHEBI:61557"/>
        <dbReference type="ChEBI" id="CHEBI:140395"/>
        <dbReference type="EC" id="2.7.7.6"/>
    </reaction>
</comment>
<dbReference type="SMART" id="SM01409">
    <property type="entry name" value="RNA_pol_Rpb6"/>
    <property type="match status" value="1"/>
</dbReference>
<evidence type="ECO:0000256" key="5">
    <source>
        <dbReference type="ARBA" id="ARBA00022679"/>
    </source>
</evidence>
<evidence type="ECO:0000256" key="3">
    <source>
        <dbReference type="ARBA" id="ARBA00013725"/>
    </source>
</evidence>
<dbReference type="SUPFAM" id="SSF63562">
    <property type="entry name" value="RPB6/omega subunit-like"/>
    <property type="match status" value="1"/>
</dbReference>
<evidence type="ECO:0000256" key="7">
    <source>
        <dbReference type="ARBA" id="ARBA00023163"/>
    </source>
</evidence>
<dbReference type="GO" id="GO:0003677">
    <property type="term" value="F:DNA binding"/>
    <property type="evidence" value="ECO:0007669"/>
    <property type="project" value="UniProtKB-UniRule"/>
</dbReference>
<keyword evidence="7 11" id="KW-0804">Transcription</keyword>
<comment type="function">
    <text evidence="11">Promotes RNA polymerase assembly. Latches the N- and C-terminal regions of the beta' subunit thereby facilitating its interaction with the beta and alpha subunits.</text>
</comment>
<evidence type="ECO:0000256" key="1">
    <source>
        <dbReference type="ARBA" id="ARBA00006711"/>
    </source>
</evidence>
<organism evidence="12">
    <name type="scientific">Thermodesulfovibrio aggregans</name>
    <dbReference type="NCBI Taxonomy" id="86166"/>
    <lineage>
        <taxon>Bacteria</taxon>
        <taxon>Pseudomonadati</taxon>
        <taxon>Nitrospirota</taxon>
        <taxon>Thermodesulfovibrionia</taxon>
        <taxon>Thermodesulfovibrionales</taxon>
        <taxon>Thermodesulfovibrionaceae</taxon>
        <taxon>Thermodesulfovibrio</taxon>
    </lineage>
</organism>
<comment type="subunit">
    <text evidence="11">The RNAP catalytic core consists of 2 alpha, 1 beta, 1 beta' and 1 omega subunit. When a sigma factor is associated with the core the holoenzyme is formed, which can initiate transcription.</text>
</comment>
<dbReference type="GO" id="GO:0003899">
    <property type="term" value="F:DNA-directed RNA polymerase activity"/>
    <property type="evidence" value="ECO:0007669"/>
    <property type="project" value="UniProtKB-UniRule"/>
</dbReference>
<keyword evidence="5 11" id="KW-0808">Transferase</keyword>
<name>A0A7C4EPM4_9BACT</name>
<dbReference type="GO" id="GO:0006351">
    <property type="term" value="P:DNA-templated transcription"/>
    <property type="evidence" value="ECO:0007669"/>
    <property type="project" value="UniProtKB-UniRule"/>
</dbReference>
<evidence type="ECO:0000256" key="6">
    <source>
        <dbReference type="ARBA" id="ARBA00022695"/>
    </source>
</evidence>
<dbReference type="Gene3D" id="3.90.940.10">
    <property type="match status" value="1"/>
</dbReference>
<evidence type="ECO:0000256" key="11">
    <source>
        <dbReference type="HAMAP-Rule" id="MF_00366"/>
    </source>
</evidence>
<reference evidence="12" key="1">
    <citation type="journal article" date="2020" name="mSystems">
        <title>Genome- and Community-Level Interaction Insights into Carbon Utilization and Element Cycling Functions of Hydrothermarchaeota in Hydrothermal Sediment.</title>
        <authorList>
            <person name="Zhou Z."/>
            <person name="Liu Y."/>
            <person name="Xu W."/>
            <person name="Pan J."/>
            <person name="Luo Z.H."/>
            <person name="Li M."/>
        </authorList>
    </citation>
    <scope>NUCLEOTIDE SEQUENCE [LARGE SCALE GENOMIC DNA]</scope>
    <source>
        <strain evidence="12">SpSt-788</strain>
    </source>
</reference>